<gene>
    <name evidence="1" type="ORF">Y3_213</name>
</gene>
<dbReference type="Proteomes" id="UP000240568">
    <property type="component" value="Segment"/>
</dbReference>
<keyword evidence="2" id="KW-1185">Reference proteome</keyword>
<reference evidence="1 2" key="1">
    <citation type="submission" date="2017-04" db="EMBL/GenBank/DDBJ databases">
        <authorList>
            <person name="Afonso C.L."/>
            <person name="Miller P.J."/>
            <person name="Scott M.A."/>
            <person name="Spackman E."/>
            <person name="Goraichik I."/>
            <person name="Dimitrov K.M."/>
            <person name="Suarez D.L."/>
            <person name="Swayne D.E."/>
        </authorList>
    </citation>
    <scope>NUCLEOTIDE SEQUENCE [LARGE SCALE GENOMIC DNA]</scope>
</reference>
<protein>
    <submittedName>
        <fullName evidence="1">Uncharacterized protein</fullName>
    </submittedName>
</protein>
<dbReference type="EMBL" id="KY984068">
    <property type="protein sequence ID" value="ARW58853.1"/>
    <property type="molecule type" value="Genomic_DNA"/>
</dbReference>
<proteinExistence type="predicted"/>
<organism evidence="1 2">
    <name type="scientific">Erwinia phage vB_EamM_Y3</name>
    <dbReference type="NCBI Taxonomy" id="1983553"/>
    <lineage>
        <taxon>Viruses</taxon>
        <taxon>Duplodnaviria</taxon>
        <taxon>Heunggongvirae</taxon>
        <taxon>Uroviricota</taxon>
        <taxon>Caudoviricetes</taxon>
        <taxon>Sasquatchvirus</taxon>
        <taxon>Sasquatchvirus Y3</taxon>
    </lineage>
</organism>
<evidence type="ECO:0000313" key="1">
    <source>
        <dbReference type="EMBL" id="ARW58853.1"/>
    </source>
</evidence>
<accession>A0A2H4IBD2</accession>
<name>A0A2H4IBD2_9CAUD</name>
<evidence type="ECO:0000313" key="2">
    <source>
        <dbReference type="Proteomes" id="UP000240568"/>
    </source>
</evidence>
<sequence length="190" mass="21563">MQRLARIKAEHLLMNQGLRKALDFYDRHAAAHTLYTRDFALNVVLTSHAMLNIESGPQVDINLLLASLFLRLPTSSDYNFKHTVDVTRSFFKQNPITGNGERVLAYILDQETEMRPVTDMGSVLHDAEILTFLIQPPSSIIEYVRGKTGHDVESSRLFLERIVVSQVMYTSLGRSMLRDLSASILIDLRS</sequence>